<organism evidence="10 11">
    <name type="scientific">Anisodus acutangulus</name>
    <dbReference type="NCBI Taxonomy" id="402998"/>
    <lineage>
        <taxon>Eukaryota</taxon>
        <taxon>Viridiplantae</taxon>
        <taxon>Streptophyta</taxon>
        <taxon>Embryophyta</taxon>
        <taxon>Tracheophyta</taxon>
        <taxon>Spermatophyta</taxon>
        <taxon>Magnoliopsida</taxon>
        <taxon>eudicotyledons</taxon>
        <taxon>Gunneridae</taxon>
        <taxon>Pentapetalae</taxon>
        <taxon>asterids</taxon>
        <taxon>lamiids</taxon>
        <taxon>Solanales</taxon>
        <taxon>Solanaceae</taxon>
        <taxon>Solanoideae</taxon>
        <taxon>Hyoscyameae</taxon>
        <taxon>Anisodus</taxon>
    </lineage>
</organism>
<comment type="catalytic activity">
    <reaction evidence="1">
        <text>Hydrolysis of (1-&gt;3)-beta-D-glucosidic linkages in (1-&gt;3)-beta-D-glucans.</text>
        <dbReference type="EC" id="3.2.1.39"/>
    </reaction>
</comment>
<dbReference type="GO" id="GO:0042973">
    <property type="term" value="F:glucan endo-1,3-beta-D-glucosidase activity"/>
    <property type="evidence" value="ECO:0007669"/>
    <property type="project" value="UniProtKB-EC"/>
</dbReference>
<dbReference type="GO" id="GO:0005975">
    <property type="term" value="P:carbohydrate metabolic process"/>
    <property type="evidence" value="ECO:0007669"/>
    <property type="project" value="InterPro"/>
</dbReference>
<evidence type="ECO:0000256" key="7">
    <source>
        <dbReference type="RuleBase" id="RU004335"/>
    </source>
</evidence>
<evidence type="ECO:0000256" key="5">
    <source>
        <dbReference type="ARBA" id="ARBA00022801"/>
    </source>
</evidence>
<evidence type="ECO:0000256" key="8">
    <source>
        <dbReference type="SAM" id="MobiDB-lite"/>
    </source>
</evidence>
<dbReference type="Proteomes" id="UP001152561">
    <property type="component" value="Unassembled WGS sequence"/>
</dbReference>
<dbReference type="AlphaFoldDB" id="A0A9Q1R4W1"/>
<dbReference type="InterPro" id="IPR044965">
    <property type="entry name" value="Glyco_hydro_17_plant"/>
</dbReference>
<dbReference type="PANTHER" id="PTHR32227">
    <property type="entry name" value="GLUCAN ENDO-1,3-BETA-GLUCOSIDASE BG1-RELATED-RELATED"/>
    <property type="match status" value="1"/>
</dbReference>
<accession>A0A9Q1R4W1</accession>
<feature type="region of interest" description="Disordered" evidence="8">
    <location>
        <begin position="350"/>
        <end position="420"/>
    </location>
</feature>
<evidence type="ECO:0000256" key="4">
    <source>
        <dbReference type="ARBA" id="ARBA00022729"/>
    </source>
</evidence>
<feature type="signal peptide" evidence="9">
    <location>
        <begin position="1"/>
        <end position="24"/>
    </location>
</feature>
<evidence type="ECO:0000313" key="10">
    <source>
        <dbReference type="EMBL" id="KAJ8541008.1"/>
    </source>
</evidence>
<comment type="similarity">
    <text evidence="2 7">Belongs to the glycosyl hydrolase 17 family.</text>
</comment>
<keyword evidence="5" id="KW-0378">Hydrolase</keyword>
<evidence type="ECO:0000256" key="3">
    <source>
        <dbReference type="ARBA" id="ARBA00012780"/>
    </source>
</evidence>
<proteinExistence type="inferred from homology"/>
<sequence length="454" mass="48486">MANLIQTSSFFILCCFHLTLFAESESFIGINYGQVADNLPAPEATAKLLQSTSIEKVRLYGSDPVIIKALANTGKGIMIGVSNNDIPVMASDPNFAEGWLSTNVLPFYPASKIIVINVGNEVMISNDQNLMTNLLPAMQNLQNALNDASIGGKIKVSTVHAMSVLKQSEPPSSGSFDPSIGDLLKGLLEFNKVTGSPFAINPYPYFAYQSDPRPDTLAFCLFQPNSGRFDAGTKIKYTNMFDAQVDAVRAALNAMGFKEVEIVIAETGWPYKGDSNEVGPSIENAKAYNGNLIAHLRSMVGTPLMPGVSVDTYLFAMYDEDLKPGPTSERSFGLFKPDLTMSYDIGLSKANSQVPTPEAPVPSSSPQSTPVTSSSPQSTPLTPSSPNNSATPSSPNTSVTPSSPKAPATSSLPNAKTVDSVPKKAVSEAKLQANINLGVLVLSQIIWHLMLHML</sequence>
<dbReference type="EC" id="3.2.1.39" evidence="3"/>
<comment type="caution">
    <text evidence="10">The sequence shown here is derived from an EMBL/GenBank/DDBJ whole genome shotgun (WGS) entry which is preliminary data.</text>
</comment>
<keyword evidence="6" id="KW-0326">Glycosidase</keyword>
<evidence type="ECO:0000256" key="9">
    <source>
        <dbReference type="SAM" id="SignalP"/>
    </source>
</evidence>
<evidence type="ECO:0000256" key="2">
    <source>
        <dbReference type="ARBA" id="ARBA00008773"/>
    </source>
</evidence>
<dbReference type="OrthoDB" id="941679at2759"/>
<dbReference type="InterPro" id="IPR000490">
    <property type="entry name" value="Glyco_hydro_17"/>
</dbReference>
<dbReference type="EMBL" id="JAJAGQ010000015">
    <property type="protein sequence ID" value="KAJ8541008.1"/>
    <property type="molecule type" value="Genomic_DNA"/>
</dbReference>
<name>A0A9Q1R4W1_9SOLA</name>
<dbReference type="FunFam" id="3.20.20.80:FF:000005">
    <property type="entry name" value="Glucan endo-1,3-beta-glucosidase 14"/>
    <property type="match status" value="1"/>
</dbReference>
<gene>
    <name evidence="10" type="ORF">K7X08_001824</name>
</gene>
<reference evidence="11" key="1">
    <citation type="journal article" date="2023" name="Proc. Natl. Acad. Sci. U.S.A.">
        <title>Genomic and structural basis for evolution of tropane alkaloid biosynthesis.</title>
        <authorList>
            <person name="Wanga Y.-J."/>
            <person name="Taina T."/>
            <person name="Yua J.-Y."/>
            <person name="Lia J."/>
            <person name="Xua B."/>
            <person name="Chenc J."/>
            <person name="D'Auriad J.C."/>
            <person name="Huanga J.-P."/>
            <person name="Huanga S.-X."/>
        </authorList>
    </citation>
    <scope>NUCLEOTIDE SEQUENCE [LARGE SCALE GENOMIC DNA]</scope>
    <source>
        <strain evidence="11">cv. KIB-2019</strain>
    </source>
</reference>
<keyword evidence="11" id="KW-1185">Reference proteome</keyword>
<feature type="chain" id="PRO_5040439325" description="glucan endo-1,3-beta-D-glucosidase" evidence="9">
    <location>
        <begin position="25"/>
        <end position="454"/>
    </location>
</feature>
<dbReference type="SUPFAM" id="SSF51445">
    <property type="entry name" value="(Trans)glycosidases"/>
    <property type="match status" value="1"/>
</dbReference>
<dbReference type="InterPro" id="IPR017853">
    <property type="entry name" value="GH"/>
</dbReference>
<dbReference type="Gene3D" id="3.20.20.80">
    <property type="entry name" value="Glycosidases"/>
    <property type="match status" value="1"/>
</dbReference>
<feature type="compositionally biased region" description="Low complexity" evidence="8">
    <location>
        <begin position="361"/>
        <end position="411"/>
    </location>
</feature>
<keyword evidence="4 9" id="KW-0732">Signal</keyword>
<evidence type="ECO:0000256" key="1">
    <source>
        <dbReference type="ARBA" id="ARBA00000382"/>
    </source>
</evidence>
<evidence type="ECO:0000313" key="11">
    <source>
        <dbReference type="Proteomes" id="UP001152561"/>
    </source>
</evidence>
<dbReference type="Pfam" id="PF00332">
    <property type="entry name" value="Glyco_hydro_17"/>
    <property type="match status" value="1"/>
</dbReference>
<evidence type="ECO:0000256" key="6">
    <source>
        <dbReference type="ARBA" id="ARBA00023295"/>
    </source>
</evidence>
<protein>
    <recommendedName>
        <fullName evidence="3">glucan endo-1,3-beta-D-glucosidase</fullName>
        <ecNumber evidence="3">3.2.1.39</ecNumber>
    </recommendedName>
</protein>